<dbReference type="EMBL" id="LN997846">
    <property type="protein sequence ID" value="CUW35282.1"/>
    <property type="molecule type" value="Genomic_DNA"/>
</dbReference>
<evidence type="ECO:0000313" key="2">
    <source>
        <dbReference type="EMBL" id="MYM78355.1"/>
    </source>
</evidence>
<dbReference type="InterPro" id="IPR038026">
    <property type="entry name" value="MtlR-like_sf"/>
</dbReference>
<sequence>MIDNQIDYSTYVPIGGDFSNVFDHNDYGAMINSPDTMGVILRGHLILEDFLNIWCAKTTNTNDLFAGRGSNTSFKGKLNISKNLGLNEDFYDAIDKFNDIRNSYSHRRQYILEDSRLDSLRLKVDALYSGRSQFLPCDQLCVYLEGTNTVTGQKVKQEYLYKDADLNKKIMIVFVTLIMKLLIWMQEQFIQRGIDYKLVSDLPVPK</sequence>
<evidence type="ECO:0000313" key="4">
    <source>
        <dbReference type="Proteomes" id="UP000480763"/>
    </source>
</evidence>
<dbReference type="Proteomes" id="UP000480763">
    <property type="component" value="Unassembled WGS sequence"/>
</dbReference>
<dbReference type="RefSeq" id="WP_031967087.1">
    <property type="nucleotide sequence ID" value="NZ_CAUYZO010000003.1"/>
</dbReference>
<reference evidence="2 4" key="2">
    <citation type="journal article" date="2017" name="Ann. Clin. Microbiol. Antimicrob.">
        <title>New eight genes identified at the clinical multidrug-resistant Acinetobacter baumannii DMS06669 strain in a Vietnam hospital.</title>
        <authorList>
            <person name="Si-Tuan N."/>
            <person name="Ngoc H.M."/>
            <person name="Hang P.T.T."/>
            <person name="Nguyen C."/>
            <person name="Van P.H."/>
            <person name="Huong N.T."/>
        </authorList>
    </citation>
    <scope>NUCLEOTIDE SEQUENCE [LARGE SCALE GENOMIC DNA]</scope>
    <source>
        <strain evidence="2 4">DMS06669</strain>
    </source>
</reference>
<reference evidence="2" key="3">
    <citation type="submission" date="2019-12" db="EMBL/GenBank/DDBJ databases">
        <authorList>
            <person name="Nguyen S.-T."/>
        </authorList>
    </citation>
    <scope>NUCLEOTIDE SEQUENCE</scope>
    <source>
        <strain evidence="2">DMS06669</strain>
    </source>
</reference>
<dbReference type="Proteomes" id="UP000066661">
    <property type="component" value="Chromosome I"/>
</dbReference>
<proteinExistence type="predicted"/>
<accession>A0A505M9U5</accession>
<dbReference type="EMBL" id="WWCH01000001">
    <property type="protein sequence ID" value="MYM78355.1"/>
    <property type="molecule type" value="Genomic_DNA"/>
</dbReference>
<protein>
    <submittedName>
        <fullName evidence="2">Uncharacterized protein</fullName>
    </submittedName>
</protein>
<name>A0A505M9U5_ACIBA</name>
<reference evidence="1 3" key="1">
    <citation type="submission" date="2015-12" db="EMBL/GenBank/DDBJ databases">
        <authorList>
            <person name="Wibberg D."/>
        </authorList>
    </citation>
    <scope>NUCLEOTIDE SEQUENCE [LARGE SCALE GENOMIC DNA]</scope>
    <source>
        <strain evidence="1">R2091</strain>
    </source>
</reference>
<gene>
    <name evidence="1" type="ORF">ABR2091_1880</name>
    <name evidence="2" type="ORF">GSE42_10470</name>
</gene>
<organism evidence="2 4">
    <name type="scientific">Acinetobacter baumannii</name>
    <dbReference type="NCBI Taxonomy" id="470"/>
    <lineage>
        <taxon>Bacteria</taxon>
        <taxon>Pseudomonadati</taxon>
        <taxon>Pseudomonadota</taxon>
        <taxon>Gammaproteobacteria</taxon>
        <taxon>Moraxellales</taxon>
        <taxon>Moraxellaceae</taxon>
        <taxon>Acinetobacter</taxon>
        <taxon>Acinetobacter calcoaceticus/baumannii complex</taxon>
    </lineage>
</organism>
<dbReference type="AlphaFoldDB" id="A0A505M9U5"/>
<evidence type="ECO:0000313" key="1">
    <source>
        <dbReference type="EMBL" id="CUW35282.1"/>
    </source>
</evidence>
<dbReference type="SUPFAM" id="SSF158668">
    <property type="entry name" value="MtlR-like"/>
    <property type="match status" value="1"/>
</dbReference>
<evidence type="ECO:0000313" key="3">
    <source>
        <dbReference type="Proteomes" id="UP000066661"/>
    </source>
</evidence>